<protein>
    <submittedName>
        <fullName evidence="1">Uncharacterized protein</fullName>
    </submittedName>
</protein>
<dbReference type="EMBL" id="JBBWWQ010000014">
    <property type="protein sequence ID" value="KAK8930759.1"/>
    <property type="molecule type" value="Genomic_DNA"/>
</dbReference>
<sequence length="90" mass="10097">MGDVGGGDPGSRSEEKGLAQNIRYDGRDNCRLRFSHFYPQRGNSLQEFPYSEVSILGSGWIDGEDHPRQALPVLHLSDLLPLLQHRHVSL</sequence>
<accession>A0AAP0G0H9</accession>
<gene>
    <name evidence="1" type="ORF">KSP39_PZI016486</name>
</gene>
<evidence type="ECO:0000313" key="2">
    <source>
        <dbReference type="Proteomes" id="UP001418222"/>
    </source>
</evidence>
<name>A0AAP0G0H9_9ASPA</name>
<evidence type="ECO:0000313" key="1">
    <source>
        <dbReference type="EMBL" id="KAK8930759.1"/>
    </source>
</evidence>
<dbReference type="AlphaFoldDB" id="A0AAP0G0H9"/>
<dbReference type="Proteomes" id="UP001418222">
    <property type="component" value="Unassembled WGS sequence"/>
</dbReference>
<reference evidence="1 2" key="1">
    <citation type="journal article" date="2022" name="Nat. Plants">
        <title>Genomes of leafy and leafless Platanthera orchids illuminate the evolution of mycoheterotrophy.</title>
        <authorList>
            <person name="Li M.H."/>
            <person name="Liu K.W."/>
            <person name="Li Z."/>
            <person name="Lu H.C."/>
            <person name="Ye Q.L."/>
            <person name="Zhang D."/>
            <person name="Wang J.Y."/>
            <person name="Li Y.F."/>
            <person name="Zhong Z.M."/>
            <person name="Liu X."/>
            <person name="Yu X."/>
            <person name="Liu D.K."/>
            <person name="Tu X.D."/>
            <person name="Liu B."/>
            <person name="Hao Y."/>
            <person name="Liao X.Y."/>
            <person name="Jiang Y.T."/>
            <person name="Sun W.H."/>
            <person name="Chen J."/>
            <person name="Chen Y.Q."/>
            <person name="Ai Y."/>
            <person name="Zhai J.W."/>
            <person name="Wu S.S."/>
            <person name="Zhou Z."/>
            <person name="Hsiao Y.Y."/>
            <person name="Wu W.L."/>
            <person name="Chen Y.Y."/>
            <person name="Lin Y.F."/>
            <person name="Hsu J.L."/>
            <person name="Li C.Y."/>
            <person name="Wang Z.W."/>
            <person name="Zhao X."/>
            <person name="Zhong W.Y."/>
            <person name="Ma X.K."/>
            <person name="Ma L."/>
            <person name="Huang J."/>
            <person name="Chen G.Z."/>
            <person name="Huang M.Z."/>
            <person name="Huang L."/>
            <person name="Peng D.H."/>
            <person name="Luo Y.B."/>
            <person name="Zou S.Q."/>
            <person name="Chen S.P."/>
            <person name="Lan S."/>
            <person name="Tsai W.C."/>
            <person name="Van de Peer Y."/>
            <person name="Liu Z.J."/>
        </authorList>
    </citation>
    <scope>NUCLEOTIDE SEQUENCE [LARGE SCALE GENOMIC DNA]</scope>
    <source>
        <strain evidence="1">Lor287</strain>
    </source>
</reference>
<keyword evidence="2" id="KW-1185">Reference proteome</keyword>
<proteinExistence type="predicted"/>
<organism evidence="1 2">
    <name type="scientific">Platanthera zijinensis</name>
    <dbReference type="NCBI Taxonomy" id="2320716"/>
    <lineage>
        <taxon>Eukaryota</taxon>
        <taxon>Viridiplantae</taxon>
        <taxon>Streptophyta</taxon>
        <taxon>Embryophyta</taxon>
        <taxon>Tracheophyta</taxon>
        <taxon>Spermatophyta</taxon>
        <taxon>Magnoliopsida</taxon>
        <taxon>Liliopsida</taxon>
        <taxon>Asparagales</taxon>
        <taxon>Orchidaceae</taxon>
        <taxon>Orchidoideae</taxon>
        <taxon>Orchideae</taxon>
        <taxon>Orchidinae</taxon>
        <taxon>Platanthera</taxon>
    </lineage>
</organism>
<comment type="caution">
    <text evidence="1">The sequence shown here is derived from an EMBL/GenBank/DDBJ whole genome shotgun (WGS) entry which is preliminary data.</text>
</comment>